<gene>
    <name evidence="1" type="ORF">HPB50_012551</name>
</gene>
<protein>
    <submittedName>
        <fullName evidence="1">Uncharacterized protein</fullName>
    </submittedName>
</protein>
<accession>A0ACB7RKG1</accession>
<dbReference type="Proteomes" id="UP000821845">
    <property type="component" value="Chromosome 9"/>
</dbReference>
<dbReference type="EMBL" id="CM023489">
    <property type="protein sequence ID" value="KAH6922302.1"/>
    <property type="molecule type" value="Genomic_DNA"/>
</dbReference>
<keyword evidence="2" id="KW-1185">Reference proteome</keyword>
<evidence type="ECO:0000313" key="1">
    <source>
        <dbReference type="EMBL" id="KAH6922302.1"/>
    </source>
</evidence>
<comment type="caution">
    <text evidence="1">The sequence shown here is derived from an EMBL/GenBank/DDBJ whole genome shotgun (WGS) entry which is preliminary data.</text>
</comment>
<reference evidence="1" key="1">
    <citation type="submission" date="2020-05" db="EMBL/GenBank/DDBJ databases">
        <title>Large-scale comparative analyses of tick genomes elucidate their genetic diversity and vector capacities.</title>
        <authorList>
            <person name="Jia N."/>
            <person name="Wang J."/>
            <person name="Shi W."/>
            <person name="Du L."/>
            <person name="Sun Y."/>
            <person name="Zhan W."/>
            <person name="Jiang J."/>
            <person name="Wang Q."/>
            <person name="Zhang B."/>
            <person name="Ji P."/>
            <person name="Sakyi L.B."/>
            <person name="Cui X."/>
            <person name="Yuan T."/>
            <person name="Jiang B."/>
            <person name="Yang W."/>
            <person name="Lam T.T.-Y."/>
            <person name="Chang Q."/>
            <person name="Ding S."/>
            <person name="Wang X."/>
            <person name="Zhu J."/>
            <person name="Ruan X."/>
            <person name="Zhao L."/>
            <person name="Wei J."/>
            <person name="Que T."/>
            <person name="Du C."/>
            <person name="Cheng J."/>
            <person name="Dai P."/>
            <person name="Han X."/>
            <person name="Huang E."/>
            <person name="Gao Y."/>
            <person name="Liu J."/>
            <person name="Shao H."/>
            <person name="Ye R."/>
            <person name="Li L."/>
            <person name="Wei W."/>
            <person name="Wang X."/>
            <person name="Wang C."/>
            <person name="Yang T."/>
            <person name="Huo Q."/>
            <person name="Li W."/>
            <person name="Guo W."/>
            <person name="Chen H."/>
            <person name="Zhou L."/>
            <person name="Ni X."/>
            <person name="Tian J."/>
            <person name="Zhou Y."/>
            <person name="Sheng Y."/>
            <person name="Liu T."/>
            <person name="Pan Y."/>
            <person name="Xia L."/>
            <person name="Li J."/>
            <person name="Zhao F."/>
            <person name="Cao W."/>
        </authorList>
    </citation>
    <scope>NUCLEOTIDE SEQUENCE</scope>
    <source>
        <strain evidence="1">Hyas-2018</strain>
    </source>
</reference>
<sequence>MVKVGGKEGTFKVGTGFRANLVLFGKFKMGALNTSDPTLRSYGGGIIKRYGKCKAPVQVSKRNIIAEFFLVKKVHQAILGLQSNEKLGLLHRAVESVTIRPSSEVVRQFSRLFQETGCLRGEYDIRLLNDAVRIVEAAQRIPIVVQ</sequence>
<proteinExistence type="predicted"/>
<name>A0ACB7RKG1_HYAAI</name>
<organism evidence="1 2">
    <name type="scientific">Hyalomma asiaticum</name>
    <name type="common">Tick</name>
    <dbReference type="NCBI Taxonomy" id="266040"/>
    <lineage>
        <taxon>Eukaryota</taxon>
        <taxon>Metazoa</taxon>
        <taxon>Ecdysozoa</taxon>
        <taxon>Arthropoda</taxon>
        <taxon>Chelicerata</taxon>
        <taxon>Arachnida</taxon>
        <taxon>Acari</taxon>
        <taxon>Parasitiformes</taxon>
        <taxon>Ixodida</taxon>
        <taxon>Ixodoidea</taxon>
        <taxon>Ixodidae</taxon>
        <taxon>Hyalomminae</taxon>
        <taxon>Hyalomma</taxon>
    </lineage>
</organism>
<evidence type="ECO:0000313" key="2">
    <source>
        <dbReference type="Proteomes" id="UP000821845"/>
    </source>
</evidence>